<keyword evidence="10 11" id="KW-0472">Membrane</keyword>
<dbReference type="PROSITE" id="PS50885">
    <property type="entry name" value="HAMP"/>
    <property type="match status" value="1"/>
</dbReference>
<dbReference type="Pfam" id="PF02518">
    <property type="entry name" value="HATPase_c"/>
    <property type="match status" value="1"/>
</dbReference>
<dbReference type="RefSeq" id="WP_205388041.1">
    <property type="nucleotide sequence ID" value="NZ_MSZW01000044.1"/>
</dbReference>
<evidence type="ECO:0000313" key="14">
    <source>
        <dbReference type="EMBL" id="TCT24912.1"/>
    </source>
</evidence>
<evidence type="ECO:0000256" key="6">
    <source>
        <dbReference type="ARBA" id="ARBA00022692"/>
    </source>
</evidence>
<dbReference type="InterPro" id="IPR003594">
    <property type="entry name" value="HATPase_dom"/>
</dbReference>
<dbReference type="Pfam" id="PF00512">
    <property type="entry name" value="HisKA"/>
    <property type="match status" value="1"/>
</dbReference>
<dbReference type="InterPro" id="IPR036097">
    <property type="entry name" value="HisK_dim/P_sf"/>
</dbReference>
<dbReference type="CDD" id="cd00075">
    <property type="entry name" value="HATPase"/>
    <property type="match status" value="1"/>
</dbReference>
<comment type="subcellular location">
    <subcellularLocation>
        <location evidence="2">Membrane</location>
    </subcellularLocation>
</comment>
<dbReference type="PANTHER" id="PTHR45436">
    <property type="entry name" value="SENSOR HISTIDINE KINASE YKOH"/>
    <property type="match status" value="1"/>
</dbReference>
<feature type="transmembrane region" description="Helical" evidence="11">
    <location>
        <begin position="154"/>
        <end position="177"/>
    </location>
</feature>
<dbReference type="Gene3D" id="1.10.287.130">
    <property type="match status" value="1"/>
</dbReference>
<dbReference type="InterPro" id="IPR004358">
    <property type="entry name" value="Sig_transdc_His_kin-like_C"/>
</dbReference>
<evidence type="ECO:0000256" key="1">
    <source>
        <dbReference type="ARBA" id="ARBA00000085"/>
    </source>
</evidence>
<dbReference type="SMART" id="SM00387">
    <property type="entry name" value="HATPase_c"/>
    <property type="match status" value="1"/>
</dbReference>
<evidence type="ECO:0000256" key="4">
    <source>
        <dbReference type="ARBA" id="ARBA00022553"/>
    </source>
</evidence>
<dbReference type="InterPro" id="IPR050428">
    <property type="entry name" value="TCS_sensor_his_kinase"/>
</dbReference>
<comment type="caution">
    <text evidence="14">The sequence shown here is derived from an EMBL/GenBank/DDBJ whole genome shotgun (WGS) entry which is preliminary data.</text>
</comment>
<keyword evidence="6 11" id="KW-0812">Transmembrane</keyword>
<dbReference type="PROSITE" id="PS50109">
    <property type="entry name" value="HIS_KIN"/>
    <property type="match status" value="1"/>
</dbReference>
<keyword evidence="5" id="KW-0808">Transferase</keyword>
<evidence type="ECO:0000256" key="5">
    <source>
        <dbReference type="ARBA" id="ARBA00022679"/>
    </source>
</evidence>
<accession>A0A4V2V2F1</accession>
<sequence>MSRIRLLPRSAARRIALIGLLIYAAALLPLGIAVYYATHAALQRQIAANLAQLSDTLQTDYRNDGARGLMQVMARLHGAGPIPQGAALFAADGRRLGGNIETAPPAALGWQKILLRDPREGPDPALALVSALPDGNRLVVAADLEALETIDRTLLGVFAMALVALFGLGLLAALLLARYLRRRLQPLDRTTAAVLHGDLNQRAAITAAGDEFDRVAASLNAMLDRIAALVENLRQVSADLAHDLRTPLMHLRNQLEALHDESDPAQRQARIEAAQAHTDEVLALFDAILRIAEVDAGQLAKGFSVLDLSALLAELADSLQPLAEDSGHVFSAAIAPELRVRGDRQLLAQAVLNLVENALRHTPSGCRVELRAGIAAEPDSGTITVCVRDHGPGIPAADRARVRQRFVRLEASRSTPGHGLGLSLVEAITQAHAGQLQLEDAAPGLRACLLLPPYRDSTEIHP</sequence>
<dbReference type="InterPro" id="IPR005467">
    <property type="entry name" value="His_kinase_dom"/>
</dbReference>
<evidence type="ECO:0000259" key="12">
    <source>
        <dbReference type="PROSITE" id="PS50109"/>
    </source>
</evidence>
<dbReference type="EC" id="2.7.13.3" evidence="3"/>
<dbReference type="EMBL" id="SMAP01000003">
    <property type="protein sequence ID" value="TCT24912.1"/>
    <property type="molecule type" value="Genomic_DNA"/>
</dbReference>
<dbReference type="GO" id="GO:0000155">
    <property type="term" value="F:phosphorelay sensor kinase activity"/>
    <property type="evidence" value="ECO:0007669"/>
    <property type="project" value="InterPro"/>
</dbReference>
<dbReference type="Pfam" id="PF00672">
    <property type="entry name" value="HAMP"/>
    <property type="match status" value="1"/>
</dbReference>
<dbReference type="GO" id="GO:0005886">
    <property type="term" value="C:plasma membrane"/>
    <property type="evidence" value="ECO:0007669"/>
    <property type="project" value="TreeGrafter"/>
</dbReference>
<evidence type="ECO:0000256" key="11">
    <source>
        <dbReference type="SAM" id="Phobius"/>
    </source>
</evidence>
<evidence type="ECO:0000256" key="7">
    <source>
        <dbReference type="ARBA" id="ARBA00022777"/>
    </source>
</evidence>
<dbReference type="InterPro" id="IPR036890">
    <property type="entry name" value="HATPase_C_sf"/>
</dbReference>
<evidence type="ECO:0000256" key="2">
    <source>
        <dbReference type="ARBA" id="ARBA00004370"/>
    </source>
</evidence>
<dbReference type="PANTHER" id="PTHR45436:SF8">
    <property type="entry name" value="HISTIDINE KINASE"/>
    <property type="match status" value="1"/>
</dbReference>
<dbReference type="CDD" id="cd00082">
    <property type="entry name" value="HisKA"/>
    <property type="match status" value="1"/>
</dbReference>
<dbReference type="Proteomes" id="UP000295414">
    <property type="component" value="Unassembled WGS sequence"/>
</dbReference>
<keyword evidence="4" id="KW-0597">Phosphoprotein</keyword>
<proteinExistence type="predicted"/>
<keyword evidence="9" id="KW-0902">Two-component regulatory system</keyword>
<dbReference type="SUPFAM" id="SSF47384">
    <property type="entry name" value="Homodimeric domain of signal transducing histidine kinase"/>
    <property type="match status" value="1"/>
</dbReference>
<dbReference type="SMART" id="SM00388">
    <property type="entry name" value="HisKA"/>
    <property type="match status" value="1"/>
</dbReference>
<dbReference type="SMART" id="SM00304">
    <property type="entry name" value="HAMP"/>
    <property type="match status" value="1"/>
</dbReference>
<evidence type="ECO:0000256" key="3">
    <source>
        <dbReference type="ARBA" id="ARBA00012438"/>
    </source>
</evidence>
<dbReference type="SUPFAM" id="SSF55874">
    <property type="entry name" value="ATPase domain of HSP90 chaperone/DNA topoisomerase II/histidine kinase"/>
    <property type="match status" value="1"/>
</dbReference>
<organism evidence="14 15">
    <name type="scientific">Thermomonas haemolytica</name>
    <dbReference type="NCBI Taxonomy" id="141949"/>
    <lineage>
        <taxon>Bacteria</taxon>
        <taxon>Pseudomonadati</taxon>
        <taxon>Pseudomonadota</taxon>
        <taxon>Gammaproteobacteria</taxon>
        <taxon>Lysobacterales</taxon>
        <taxon>Lysobacteraceae</taxon>
        <taxon>Thermomonas</taxon>
    </lineage>
</organism>
<dbReference type="CDD" id="cd06225">
    <property type="entry name" value="HAMP"/>
    <property type="match status" value="1"/>
</dbReference>
<keyword evidence="15" id="KW-1185">Reference proteome</keyword>
<name>A0A4V2V2F1_9GAMM</name>
<evidence type="ECO:0000259" key="13">
    <source>
        <dbReference type="PROSITE" id="PS50885"/>
    </source>
</evidence>
<dbReference type="InterPro" id="IPR003661">
    <property type="entry name" value="HisK_dim/P_dom"/>
</dbReference>
<dbReference type="InterPro" id="IPR003660">
    <property type="entry name" value="HAMP_dom"/>
</dbReference>
<evidence type="ECO:0000256" key="8">
    <source>
        <dbReference type="ARBA" id="ARBA00022989"/>
    </source>
</evidence>
<dbReference type="Gene3D" id="3.30.565.10">
    <property type="entry name" value="Histidine kinase-like ATPase, C-terminal domain"/>
    <property type="match status" value="1"/>
</dbReference>
<dbReference type="AlphaFoldDB" id="A0A4V2V2F1"/>
<evidence type="ECO:0000256" key="10">
    <source>
        <dbReference type="ARBA" id="ARBA00023136"/>
    </source>
</evidence>
<evidence type="ECO:0000256" key="9">
    <source>
        <dbReference type="ARBA" id="ARBA00023012"/>
    </source>
</evidence>
<feature type="domain" description="Histidine kinase" evidence="12">
    <location>
        <begin position="239"/>
        <end position="455"/>
    </location>
</feature>
<dbReference type="Gene3D" id="6.10.340.10">
    <property type="match status" value="1"/>
</dbReference>
<comment type="catalytic activity">
    <reaction evidence="1">
        <text>ATP + protein L-histidine = ADP + protein N-phospho-L-histidine.</text>
        <dbReference type="EC" id="2.7.13.3"/>
    </reaction>
</comment>
<keyword evidence="8 11" id="KW-1133">Transmembrane helix</keyword>
<evidence type="ECO:0000313" key="15">
    <source>
        <dbReference type="Proteomes" id="UP000295414"/>
    </source>
</evidence>
<protein>
    <recommendedName>
        <fullName evidence="3">histidine kinase</fullName>
        <ecNumber evidence="3">2.7.13.3</ecNumber>
    </recommendedName>
</protein>
<keyword evidence="7 14" id="KW-0418">Kinase</keyword>
<reference evidence="14 15" key="1">
    <citation type="submission" date="2019-03" db="EMBL/GenBank/DDBJ databases">
        <title>Genomic Encyclopedia of Type Strains, Phase IV (KMG-IV): sequencing the most valuable type-strain genomes for metagenomic binning, comparative biology and taxonomic classification.</title>
        <authorList>
            <person name="Goeker M."/>
        </authorList>
    </citation>
    <scope>NUCLEOTIDE SEQUENCE [LARGE SCALE GENOMIC DNA]</scope>
    <source>
        <strain evidence="14 15">DSM 13605</strain>
    </source>
</reference>
<feature type="domain" description="HAMP" evidence="13">
    <location>
        <begin position="178"/>
        <end position="231"/>
    </location>
</feature>
<dbReference type="PRINTS" id="PR00344">
    <property type="entry name" value="BCTRLSENSOR"/>
</dbReference>
<dbReference type="SUPFAM" id="SSF158472">
    <property type="entry name" value="HAMP domain-like"/>
    <property type="match status" value="1"/>
</dbReference>
<gene>
    <name evidence="14" type="ORF">EDC34_103257</name>
</gene>